<keyword evidence="9" id="KW-1185">Reference proteome</keyword>
<keyword evidence="4" id="KW-0479">Metal-binding</keyword>
<evidence type="ECO:0000313" key="8">
    <source>
        <dbReference type="EMBL" id="KAK3102549.1"/>
    </source>
</evidence>
<evidence type="ECO:0000256" key="2">
    <source>
        <dbReference type="ARBA" id="ARBA00007814"/>
    </source>
</evidence>
<dbReference type="Gene3D" id="3.40.50.410">
    <property type="entry name" value="von Willebrand factor, type A domain"/>
    <property type="match status" value="1"/>
</dbReference>
<sequence>MNPGQERIDGSDFEEPMEVEVPVSALRKRDVDKLWNFLMYGCPRTTVHIPQNRDLEDKVVDVILRLIALGAGETVIDGIRKAATGHGKRDDSDHTLDDSPATCLKYPVLYALAVCIKSNNPATKKKAYDCLLEVCTIPSYLFLFLFLYYRMCLNEAAQISEHPKKPSWPKSFRKTIKKWYTQFDPLKLAHLVTKYRSRYGWSHKKVLRLAHIGHDRVDSRGRGFVIKYILSGLLEAKNTYDQDPDPKVTEVREYLEAVEYVRRFDYRKEEDGSEGLKTLLEKIKINELAWEHVQTYVLKSPLIWRTLLVTMPPLALIRNLSRLSYLGLLTPGSNEPTIEERIVCERLQKRDALLAAKIHPMTILIAISRYTTGQNQRNKRWSINEAVRRCLWAAFCTSYEMFHPTGKNLLVALNINTRMLCPVIASPALSSKMAAVAIAKIFHEVEGNQRVNCIKFDSSSEAVDMTRDVVTITETFPRVEGQTDFTVPFTYARNGGLNVDAFVILSDFVNDDQIGKLRRGLSDYCAQHVGRRIKLVIIGLTSTELSEVDPEGEENLLVVPGIDINSLRKVTDFIALELDNENALYQMLQSLNIVTR</sequence>
<gene>
    <name evidence="8" type="ORF">FSP39_012112</name>
</gene>
<dbReference type="PANTHER" id="PTHR14202:SF0">
    <property type="entry name" value="RNA-BINDING PROTEIN RO60"/>
    <property type="match status" value="1"/>
</dbReference>
<dbReference type="PROSITE" id="PS50988">
    <property type="entry name" value="TROVE"/>
    <property type="match status" value="1"/>
</dbReference>
<dbReference type="Pfam" id="PF05731">
    <property type="entry name" value="TROVE"/>
    <property type="match status" value="1"/>
</dbReference>
<evidence type="ECO:0000259" key="7">
    <source>
        <dbReference type="PROSITE" id="PS50988"/>
    </source>
</evidence>
<dbReference type="Proteomes" id="UP001186944">
    <property type="component" value="Unassembled WGS sequence"/>
</dbReference>
<proteinExistence type="inferred from homology"/>
<keyword evidence="3" id="KW-0963">Cytoplasm</keyword>
<comment type="similarity">
    <text evidence="2">Belongs to the Ro 60 kDa family.</text>
</comment>
<keyword evidence="6" id="KW-0687">Ribonucleoprotein</keyword>
<reference evidence="8" key="1">
    <citation type="submission" date="2019-08" db="EMBL/GenBank/DDBJ databases">
        <title>The improved chromosome-level genome for the pearl oyster Pinctada fucata martensii using PacBio sequencing and Hi-C.</title>
        <authorList>
            <person name="Zheng Z."/>
        </authorList>
    </citation>
    <scope>NUCLEOTIDE SEQUENCE</scope>
    <source>
        <strain evidence="8">ZZ-2019</strain>
        <tissue evidence="8">Adductor muscle</tissue>
    </source>
</reference>
<protein>
    <recommendedName>
        <fullName evidence="7">TROVE domain-containing protein</fullName>
    </recommendedName>
</protein>
<dbReference type="GO" id="GO:1990904">
    <property type="term" value="C:ribonucleoprotein complex"/>
    <property type="evidence" value="ECO:0007669"/>
    <property type="project" value="UniProtKB-KW"/>
</dbReference>
<evidence type="ECO:0000256" key="3">
    <source>
        <dbReference type="ARBA" id="ARBA00022490"/>
    </source>
</evidence>
<dbReference type="SUPFAM" id="SSF53300">
    <property type="entry name" value="vWA-like"/>
    <property type="match status" value="1"/>
</dbReference>
<evidence type="ECO:0000256" key="4">
    <source>
        <dbReference type="ARBA" id="ARBA00022723"/>
    </source>
</evidence>
<dbReference type="InterPro" id="IPR037214">
    <property type="entry name" value="TROVE_dom_sf"/>
</dbReference>
<evidence type="ECO:0000313" key="9">
    <source>
        <dbReference type="Proteomes" id="UP001186944"/>
    </source>
</evidence>
<dbReference type="AlphaFoldDB" id="A0AA88YNW9"/>
<dbReference type="InterPro" id="IPR008858">
    <property type="entry name" value="TROVE_dom"/>
</dbReference>
<dbReference type="GO" id="GO:0003723">
    <property type="term" value="F:RNA binding"/>
    <property type="evidence" value="ECO:0007669"/>
    <property type="project" value="UniProtKB-KW"/>
</dbReference>
<organism evidence="8 9">
    <name type="scientific">Pinctada imbricata</name>
    <name type="common">Atlantic pearl-oyster</name>
    <name type="synonym">Pinctada martensii</name>
    <dbReference type="NCBI Taxonomy" id="66713"/>
    <lineage>
        <taxon>Eukaryota</taxon>
        <taxon>Metazoa</taxon>
        <taxon>Spiralia</taxon>
        <taxon>Lophotrochozoa</taxon>
        <taxon>Mollusca</taxon>
        <taxon>Bivalvia</taxon>
        <taxon>Autobranchia</taxon>
        <taxon>Pteriomorphia</taxon>
        <taxon>Pterioida</taxon>
        <taxon>Pterioidea</taxon>
        <taxon>Pteriidae</taxon>
        <taxon>Pinctada</taxon>
    </lineage>
</organism>
<evidence type="ECO:0000256" key="6">
    <source>
        <dbReference type="ARBA" id="ARBA00023274"/>
    </source>
</evidence>
<evidence type="ECO:0000256" key="1">
    <source>
        <dbReference type="ARBA" id="ARBA00004496"/>
    </source>
</evidence>
<dbReference type="InterPro" id="IPR040322">
    <property type="entry name" value="TROVE2"/>
</dbReference>
<comment type="subcellular location">
    <subcellularLocation>
        <location evidence="1">Cytoplasm</location>
    </subcellularLocation>
</comment>
<dbReference type="InterPro" id="IPR056800">
    <property type="entry name" value="vWA_Ro60"/>
</dbReference>
<dbReference type="GO" id="GO:0046872">
    <property type="term" value="F:metal ion binding"/>
    <property type="evidence" value="ECO:0007669"/>
    <property type="project" value="UniProtKB-KW"/>
</dbReference>
<dbReference type="Pfam" id="PF25045">
    <property type="entry name" value="vWA_Ro60"/>
    <property type="match status" value="1"/>
</dbReference>
<evidence type="ECO:0000256" key="5">
    <source>
        <dbReference type="ARBA" id="ARBA00022884"/>
    </source>
</evidence>
<dbReference type="InterPro" id="IPR036465">
    <property type="entry name" value="vWFA_dom_sf"/>
</dbReference>
<name>A0AA88YNW9_PINIB</name>
<dbReference type="PANTHER" id="PTHR14202">
    <property type="entry name" value="60 KDA RIBONUCLEOPROTEIN SSA/RO"/>
    <property type="match status" value="1"/>
</dbReference>
<comment type="caution">
    <text evidence="8">The sequence shown here is derived from an EMBL/GenBank/DDBJ whole genome shotgun (WGS) entry which is preliminary data.</text>
</comment>
<dbReference type="GO" id="GO:0005737">
    <property type="term" value="C:cytoplasm"/>
    <property type="evidence" value="ECO:0007669"/>
    <property type="project" value="UniProtKB-SubCell"/>
</dbReference>
<feature type="domain" description="TROVE" evidence="7">
    <location>
        <begin position="17"/>
        <end position="407"/>
    </location>
</feature>
<dbReference type="SUPFAM" id="SSF140864">
    <property type="entry name" value="TROVE domain-like"/>
    <property type="match status" value="1"/>
</dbReference>
<keyword evidence="5" id="KW-0694">RNA-binding</keyword>
<dbReference type="EMBL" id="VSWD01000005">
    <property type="protein sequence ID" value="KAK3102549.1"/>
    <property type="molecule type" value="Genomic_DNA"/>
</dbReference>
<accession>A0AA88YNW9</accession>